<evidence type="ECO:0000313" key="4">
    <source>
        <dbReference type="Proteomes" id="UP000756921"/>
    </source>
</evidence>
<protein>
    <submittedName>
        <fullName evidence="3">F-box domain-containing protein</fullName>
    </submittedName>
</protein>
<keyword evidence="4" id="KW-1185">Reference proteome</keyword>
<feature type="domain" description="F-box" evidence="2">
    <location>
        <begin position="2"/>
        <end position="48"/>
    </location>
</feature>
<dbReference type="SUPFAM" id="SSF81383">
    <property type="entry name" value="F-box domain"/>
    <property type="match status" value="1"/>
</dbReference>
<sequence length="619" mass="69950">MSLKLDSLPFDVLFYVTSHLGFDDIISLAHSCRQLRSLLQENGICRKAIEDEFRYTKEARLAQEQRISFCDAFSYIQDRRQAFSDAYPFSARVIGRANDFCYRKGVLCILQGNTIRVSDVHAHGPDTTIDLLFTISELSQGSSSSGDTKLSLLYYNDDIVTIYVEGRGRQDNGRLYAITTKSGVSDQERLIKKIQLEASYKLFARHTSCFVYYGTYTSVGSQDHHEWEVQGVSLNEKNSLPCTPLQLHGFFGADFGSTIALEIHEGYFYAVSNQSTFEAEEIDWTSFYHCIRFPLDSPKAESLESNKKLWRRQHDEGVIHDSWTDLSLQIDENTNDLMIVEARREYQKSLSRQVRTYYISEFVSGFDSPSISTGGSPLLEASTGPELPWGDPYIQTLDSTNNPNYAPPETRFNRNFHPEVPHGSNPGRPFILARTKLRAYTYSCASFMDMVEDDRCCTDPSTSCLRLRIGSRRAAPLDWADLSTTTPQQLTLPALPNDVAYRHSPTRMWPQSAFHCPCSRRLHRILNPPLPGGSAYNRSITGTLDERSLVYMIRPGRSYTPSDDNALGIVVMVGFNRGPLPPKHGAEDRPPKHGGTPQSESEWHWAPGASGRCRERSCQ</sequence>
<feature type="region of interest" description="Disordered" evidence="1">
    <location>
        <begin position="580"/>
        <end position="619"/>
    </location>
</feature>
<comment type="caution">
    <text evidence="3">The sequence shown here is derived from an EMBL/GenBank/DDBJ whole genome shotgun (WGS) entry which is preliminary data.</text>
</comment>
<organism evidence="3 4">
    <name type="scientific">Paraphaeosphaeria minitans</name>
    <dbReference type="NCBI Taxonomy" id="565426"/>
    <lineage>
        <taxon>Eukaryota</taxon>
        <taxon>Fungi</taxon>
        <taxon>Dikarya</taxon>
        <taxon>Ascomycota</taxon>
        <taxon>Pezizomycotina</taxon>
        <taxon>Dothideomycetes</taxon>
        <taxon>Pleosporomycetidae</taxon>
        <taxon>Pleosporales</taxon>
        <taxon>Massarineae</taxon>
        <taxon>Didymosphaeriaceae</taxon>
        <taxon>Paraphaeosphaeria</taxon>
    </lineage>
</organism>
<reference evidence="3" key="1">
    <citation type="journal article" date="2020" name="Mol. Plant Microbe Interact.">
        <title>Genome Sequence of the Biocontrol Agent Coniothyrium minitans strain Conio (IMI 134523).</title>
        <authorList>
            <person name="Patel D."/>
            <person name="Shittu T.A."/>
            <person name="Baroncelli R."/>
            <person name="Muthumeenakshi S."/>
            <person name="Osborne T.H."/>
            <person name="Janganan T.K."/>
            <person name="Sreenivasaprasad S."/>
        </authorList>
    </citation>
    <scope>NUCLEOTIDE SEQUENCE</scope>
    <source>
        <strain evidence="3">Conio</strain>
    </source>
</reference>
<dbReference type="AlphaFoldDB" id="A0A9P6GNI4"/>
<proteinExistence type="predicted"/>
<dbReference type="OrthoDB" id="5359231at2759"/>
<accession>A0A9P6GNI4</accession>
<name>A0A9P6GNI4_9PLEO</name>
<dbReference type="Proteomes" id="UP000756921">
    <property type="component" value="Unassembled WGS sequence"/>
</dbReference>
<dbReference type="InterPro" id="IPR036047">
    <property type="entry name" value="F-box-like_dom_sf"/>
</dbReference>
<dbReference type="Pfam" id="PF00646">
    <property type="entry name" value="F-box"/>
    <property type="match status" value="1"/>
</dbReference>
<gene>
    <name evidence="3" type="ORF">PMIN01_01561</name>
</gene>
<evidence type="ECO:0000256" key="1">
    <source>
        <dbReference type="SAM" id="MobiDB-lite"/>
    </source>
</evidence>
<evidence type="ECO:0000313" key="3">
    <source>
        <dbReference type="EMBL" id="KAF9738927.1"/>
    </source>
</evidence>
<evidence type="ECO:0000259" key="2">
    <source>
        <dbReference type="PROSITE" id="PS50181"/>
    </source>
</evidence>
<dbReference type="EMBL" id="WJXW01000002">
    <property type="protein sequence ID" value="KAF9738927.1"/>
    <property type="molecule type" value="Genomic_DNA"/>
</dbReference>
<dbReference type="InterPro" id="IPR001810">
    <property type="entry name" value="F-box_dom"/>
</dbReference>
<dbReference type="PROSITE" id="PS50181">
    <property type="entry name" value="FBOX"/>
    <property type="match status" value="1"/>
</dbReference>